<reference evidence="1" key="1">
    <citation type="journal article" date="2023" name="Nat. Commun.">
        <title>Diploid and tetraploid genomes of Acorus and the evolution of monocots.</title>
        <authorList>
            <person name="Ma L."/>
            <person name="Liu K.W."/>
            <person name="Li Z."/>
            <person name="Hsiao Y.Y."/>
            <person name="Qi Y."/>
            <person name="Fu T."/>
            <person name="Tang G.D."/>
            <person name="Zhang D."/>
            <person name="Sun W.H."/>
            <person name="Liu D.K."/>
            <person name="Li Y."/>
            <person name="Chen G.Z."/>
            <person name="Liu X.D."/>
            <person name="Liao X.Y."/>
            <person name="Jiang Y.T."/>
            <person name="Yu X."/>
            <person name="Hao Y."/>
            <person name="Huang J."/>
            <person name="Zhao X.W."/>
            <person name="Ke S."/>
            <person name="Chen Y.Y."/>
            <person name="Wu W.L."/>
            <person name="Hsu J.L."/>
            <person name="Lin Y.F."/>
            <person name="Huang M.D."/>
            <person name="Li C.Y."/>
            <person name="Huang L."/>
            <person name="Wang Z.W."/>
            <person name="Zhao X."/>
            <person name="Zhong W.Y."/>
            <person name="Peng D.H."/>
            <person name="Ahmad S."/>
            <person name="Lan S."/>
            <person name="Zhang J.S."/>
            <person name="Tsai W.C."/>
            <person name="Van de Peer Y."/>
            <person name="Liu Z.J."/>
        </authorList>
    </citation>
    <scope>NUCLEOTIDE SEQUENCE</scope>
    <source>
        <strain evidence="1">CP</strain>
    </source>
</reference>
<keyword evidence="2" id="KW-1185">Reference proteome</keyword>
<evidence type="ECO:0008006" key="3">
    <source>
        <dbReference type="Google" id="ProtNLM"/>
    </source>
</evidence>
<dbReference type="Proteomes" id="UP001180020">
    <property type="component" value="Unassembled WGS sequence"/>
</dbReference>
<evidence type="ECO:0000313" key="1">
    <source>
        <dbReference type="EMBL" id="KAK1317905.1"/>
    </source>
</evidence>
<evidence type="ECO:0000313" key="2">
    <source>
        <dbReference type="Proteomes" id="UP001180020"/>
    </source>
</evidence>
<accession>A0AAV9EWW4</accession>
<dbReference type="AlphaFoldDB" id="A0AAV9EWW4"/>
<comment type="caution">
    <text evidence="1">The sequence shown here is derived from an EMBL/GenBank/DDBJ whole genome shotgun (WGS) entry which is preliminary data.</text>
</comment>
<reference evidence="1" key="2">
    <citation type="submission" date="2023-06" db="EMBL/GenBank/DDBJ databases">
        <authorList>
            <person name="Ma L."/>
            <person name="Liu K.-W."/>
            <person name="Li Z."/>
            <person name="Hsiao Y.-Y."/>
            <person name="Qi Y."/>
            <person name="Fu T."/>
            <person name="Tang G."/>
            <person name="Zhang D."/>
            <person name="Sun W.-H."/>
            <person name="Liu D.-K."/>
            <person name="Li Y."/>
            <person name="Chen G.-Z."/>
            <person name="Liu X.-D."/>
            <person name="Liao X.-Y."/>
            <person name="Jiang Y.-T."/>
            <person name="Yu X."/>
            <person name="Hao Y."/>
            <person name="Huang J."/>
            <person name="Zhao X.-W."/>
            <person name="Ke S."/>
            <person name="Chen Y.-Y."/>
            <person name="Wu W.-L."/>
            <person name="Hsu J.-L."/>
            <person name="Lin Y.-F."/>
            <person name="Huang M.-D."/>
            <person name="Li C.-Y."/>
            <person name="Huang L."/>
            <person name="Wang Z.-W."/>
            <person name="Zhao X."/>
            <person name="Zhong W.-Y."/>
            <person name="Peng D.-H."/>
            <person name="Ahmad S."/>
            <person name="Lan S."/>
            <person name="Zhang J.-S."/>
            <person name="Tsai W.-C."/>
            <person name="Van De Peer Y."/>
            <person name="Liu Z.-J."/>
        </authorList>
    </citation>
    <scope>NUCLEOTIDE SEQUENCE</scope>
    <source>
        <strain evidence="1">CP</strain>
        <tissue evidence="1">Leaves</tissue>
    </source>
</reference>
<organism evidence="1 2">
    <name type="scientific">Acorus calamus</name>
    <name type="common">Sweet flag</name>
    <dbReference type="NCBI Taxonomy" id="4465"/>
    <lineage>
        <taxon>Eukaryota</taxon>
        <taxon>Viridiplantae</taxon>
        <taxon>Streptophyta</taxon>
        <taxon>Embryophyta</taxon>
        <taxon>Tracheophyta</taxon>
        <taxon>Spermatophyta</taxon>
        <taxon>Magnoliopsida</taxon>
        <taxon>Liliopsida</taxon>
        <taxon>Acoraceae</taxon>
        <taxon>Acorus</taxon>
    </lineage>
</organism>
<name>A0AAV9EWW4_ACOCL</name>
<gene>
    <name evidence="1" type="ORF">QJS10_CPA05g02384</name>
</gene>
<sequence length="269" mass="30785">MPPPGLQGDLALEGSLNHSVLVRRNRERFLVNTLRGRSIRVPPPPPHRRTLDWVMCLGDSDKILCRYIYEDRTKEERFAISVGGSPWRTIEPVGLTWLIGKRAIHDLVFADGAWHYLVHVFDEQRTVLVSVDASSEERVMTRTAEVPFGWHGSRWPRMTAVEGRLTVVAFVEPDLWEIWGFEGGDGWRKKRNVRFDAVKGLLHGVVNLRFDPVVLKEEVMVFACGDCDDWHAYDMKREEACAVEGVEKGRRSSFRIVHSTSVCPWVLVP</sequence>
<proteinExistence type="predicted"/>
<dbReference type="EMBL" id="JAUJYO010000005">
    <property type="protein sequence ID" value="KAK1317905.1"/>
    <property type="molecule type" value="Genomic_DNA"/>
</dbReference>
<protein>
    <recommendedName>
        <fullName evidence="3">F-box associated domain-containing protein</fullName>
    </recommendedName>
</protein>